<keyword evidence="3" id="KW-1185">Reference proteome</keyword>
<dbReference type="OMA" id="PFANNIC"/>
<dbReference type="GeneID" id="104599072"/>
<name>A0A1U7ZYV0_NELNU</name>
<evidence type="ECO:0000259" key="2">
    <source>
        <dbReference type="Pfam" id="PF03732"/>
    </source>
</evidence>
<dbReference type="PANTHER" id="PTHR33223:SF10">
    <property type="entry name" value="AMINOTRANSFERASE-LIKE PLANT MOBILE DOMAIN-CONTAINING PROTEIN"/>
    <property type="match status" value="1"/>
</dbReference>
<evidence type="ECO:0000313" key="3">
    <source>
        <dbReference type="Proteomes" id="UP000189703"/>
    </source>
</evidence>
<dbReference type="AlphaFoldDB" id="A0A1U7ZYV0"/>
<feature type="compositionally biased region" description="Basic and acidic residues" evidence="1">
    <location>
        <begin position="179"/>
        <end position="189"/>
    </location>
</feature>
<dbReference type="Proteomes" id="UP000189703">
    <property type="component" value="Unplaced"/>
</dbReference>
<dbReference type="InParanoid" id="A0A1U7ZYV0"/>
<dbReference type="eggNOG" id="KOG0017">
    <property type="taxonomic scope" value="Eukaryota"/>
</dbReference>
<feature type="compositionally biased region" description="Polar residues" evidence="1">
    <location>
        <begin position="222"/>
        <end position="234"/>
    </location>
</feature>
<gene>
    <name evidence="4" type="primary">LOC104599072</name>
</gene>
<protein>
    <submittedName>
        <fullName evidence="4">Uncharacterized protein LOC104599072</fullName>
    </submittedName>
</protein>
<accession>A0A1U7ZYV0</accession>
<dbReference type="RefSeq" id="XP_010259737.1">
    <property type="nucleotide sequence ID" value="XM_010261435.1"/>
</dbReference>
<evidence type="ECO:0000313" key="4">
    <source>
        <dbReference type="RefSeq" id="XP_010259737.1"/>
    </source>
</evidence>
<feature type="domain" description="Retrotransposon gag" evidence="2">
    <location>
        <begin position="56"/>
        <end position="145"/>
    </location>
</feature>
<sequence>MDAFTPDIIFEPLPQHFKAPTLEMYDGTSDPDDHLESFRALMILYGYSDVLTCRTFQATFRGAAHHWFSNPPPRSISSWEQFANLFLARFINNRRCYKSVVSLMSIKQKQGESLRSYIDRYKKEELEVRDLNPMVSMHAAINGLSGSALKCLVAKTPLKTKLEFLKKAQKYIATEEASAGDHQEREVERPNGPPKKKRKGGGNHHNNNSNKDLKKPPALAQAYSQYMPLNSTRM</sequence>
<dbReference type="InterPro" id="IPR005162">
    <property type="entry name" value="Retrotrans_gag_dom"/>
</dbReference>
<feature type="region of interest" description="Disordered" evidence="1">
    <location>
        <begin position="175"/>
        <end position="234"/>
    </location>
</feature>
<dbReference type="Pfam" id="PF03732">
    <property type="entry name" value="Retrotrans_gag"/>
    <property type="match status" value="1"/>
</dbReference>
<organism evidence="3 4">
    <name type="scientific">Nelumbo nucifera</name>
    <name type="common">Sacred lotus</name>
    <dbReference type="NCBI Taxonomy" id="4432"/>
    <lineage>
        <taxon>Eukaryota</taxon>
        <taxon>Viridiplantae</taxon>
        <taxon>Streptophyta</taxon>
        <taxon>Embryophyta</taxon>
        <taxon>Tracheophyta</taxon>
        <taxon>Spermatophyta</taxon>
        <taxon>Magnoliopsida</taxon>
        <taxon>Proteales</taxon>
        <taxon>Nelumbonaceae</taxon>
        <taxon>Nelumbo</taxon>
    </lineage>
</organism>
<dbReference type="PANTHER" id="PTHR33223">
    <property type="entry name" value="CCHC-TYPE DOMAIN-CONTAINING PROTEIN"/>
    <property type="match status" value="1"/>
</dbReference>
<proteinExistence type="predicted"/>
<dbReference type="KEGG" id="nnu:104599072"/>
<evidence type="ECO:0000256" key="1">
    <source>
        <dbReference type="SAM" id="MobiDB-lite"/>
    </source>
</evidence>
<dbReference type="OrthoDB" id="784947at2759"/>
<reference evidence="4" key="1">
    <citation type="submission" date="2025-08" db="UniProtKB">
        <authorList>
            <consortium name="RefSeq"/>
        </authorList>
    </citation>
    <scope>IDENTIFICATION</scope>
</reference>